<dbReference type="Proteomes" id="UP001139648">
    <property type="component" value="Unassembled WGS sequence"/>
</dbReference>
<comment type="caution">
    <text evidence="3">The sequence shown here is derived from an EMBL/GenBank/DDBJ whole genome shotgun (WGS) entry which is preliminary data.</text>
</comment>
<organism evidence="3 4">
    <name type="scientific">Nonomuraea thailandensis</name>
    <dbReference type="NCBI Taxonomy" id="1188745"/>
    <lineage>
        <taxon>Bacteria</taxon>
        <taxon>Bacillati</taxon>
        <taxon>Actinomycetota</taxon>
        <taxon>Actinomycetes</taxon>
        <taxon>Streptosporangiales</taxon>
        <taxon>Streptosporangiaceae</taxon>
        <taxon>Nonomuraea</taxon>
    </lineage>
</organism>
<sequence>MTDQHLVSSPDHSPSASVFTGADVCELAGLTVLPGSVRPVFDQDVWVLDGLADAHRMMGAVEKRWDFTAITNPAWRRMAKELMLALLAPTHEAVARLPHAHRERLSPRTCRKHLNSLIKWLSWLDNHHVRSLAEVTQLHCDQFLQHAFVKHDPNGIPTETANTPGSVAARVWVLQLVAIYGELFSTDRYQPGFTPWNGKPANTVAGHQRAGENRTPPVPLPVLQPLLAACLYLVDTIGPQLVELREEFRRAPEWGSAPPGRLTGAWPTAGARPTRYCRSTSARWGVSSATASCCCATSSRSGPTSNTPSGCWGSSMPGAATRHQWSARTAASPAPGRFRCPTTRSAAWSPRSAPPA</sequence>
<feature type="region of interest" description="Disordered" evidence="2">
    <location>
        <begin position="328"/>
        <end position="356"/>
    </location>
</feature>
<evidence type="ECO:0008006" key="5">
    <source>
        <dbReference type="Google" id="ProtNLM"/>
    </source>
</evidence>
<dbReference type="GO" id="GO:0003677">
    <property type="term" value="F:DNA binding"/>
    <property type="evidence" value="ECO:0007669"/>
    <property type="project" value="UniProtKB-KW"/>
</dbReference>
<dbReference type="EMBL" id="JAMZEB010000002">
    <property type="protein sequence ID" value="MCP2362606.1"/>
    <property type="molecule type" value="Genomic_DNA"/>
</dbReference>
<evidence type="ECO:0000256" key="1">
    <source>
        <dbReference type="ARBA" id="ARBA00023125"/>
    </source>
</evidence>
<protein>
    <recommendedName>
        <fullName evidence="5">Core-binding (CB) domain-containing protein</fullName>
    </recommendedName>
</protein>
<feature type="compositionally biased region" description="Low complexity" evidence="2">
    <location>
        <begin position="344"/>
        <end position="356"/>
    </location>
</feature>
<evidence type="ECO:0000256" key="2">
    <source>
        <dbReference type="SAM" id="MobiDB-lite"/>
    </source>
</evidence>
<dbReference type="Gene3D" id="1.10.150.130">
    <property type="match status" value="1"/>
</dbReference>
<reference evidence="3" key="1">
    <citation type="submission" date="2022-06" db="EMBL/GenBank/DDBJ databases">
        <title>Sequencing the genomes of 1000 actinobacteria strains.</title>
        <authorList>
            <person name="Klenk H.-P."/>
        </authorList>
    </citation>
    <scope>NUCLEOTIDE SEQUENCE</scope>
    <source>
        <strain evidence="3">DSM 46694</strain>
    </source>
</reference>
<proteinExistence type="predicted"/>
<keyword evidence="1" id="KW-0238">DNA-binding</keyword>
<evidence type="ECO:0000313" key="3">
    <source>
        <dbReference type="EMBL" id="MCP2362606.1"/>
    </source>
</evidence>
<dbReference type="AlphaFoldDB" id="A0A9X2KA51"/>
<dbReference type="RefSeq" id="WP_253753519.1">
    <property type="nucleotide sequence ID" value="NZ_BAABKA010000021.1"/>
</dbReference>
<keyword evidence="4" id="KW-1185">Reference proteome</keyword>
<evidence type="ECO:0000313" key="4">
    <source>
        <dbReference type="Proteomes" id="UP001139648"/>
    </source>
</evidence>
<name>A0A9X2KA51_9ACTN</name>
<accession>A0A9X2KA51</accession>
<dbReference type="InterPro" id="IPR010998">
    <property type="entry name" value="Integrase_recombinase_N"/>
</dbReference>
<gene>
    <name evidence="3" type="ORF">HD597_009626</name>
</gene>